<keyword evidence="2" id="KW-1185">Reference proteome</keyword>
<evidence type="ECO:0000313" key="1">
    <source>
        <dbReference type="EMBL" id="GME99770.1"/>
    </source>
</evidence>
<dbReference type="Proteomes" id="UP001165101">
    <property type="component" value="Unassembled WGS sequence"/>
</dbReference>
<protein>
    <submittedName>
        <fullName evidence="1">Unnamed protein product</fullName>
    </submittedName>
</protein>
<evidence type="ECO:0000313" key="2">
    <source>
        <dbReference type="Proteomes" id="UP001165101"/>
    </source>
</evidence>
<gene>
    <name evidence="1" type="ORF">Cboi01_000538100</name>
</gene>
<organism evidence="1 2">
    <name type="scientific">Candida boidinii</name>
    <name type="common">Yeast</name>
    <dbReference type="NCBI Taxonomy" id="5477"/>
    <lineage>
        <taxon>Eukaryota</taxon>
        <taxon>Fungi</taxon>
        <taxon>Dikarya</taxon>
        <taxon>Ascomycota</taxon>
        <taxon>Saccharomycotina</taxon>
        <taxon>Pichiomycetes</taxon>
        <taxon>Pichiales</taxon>
        <taxon>Pichiaceae</taxon>
        <taxon>Ogataea</taxon>
        <taxon>Ogataea/Candida clade</taxon>
    </lineage>
</organism>
<proteinExistence type="predicted"/>
<sequence length="302" mass="33902">MEPSTAHAIVNFLSNIKISPKYSGGGNVSNCNTNSSVEDSGVYIQQNGHSTDTYEGNENNVTDLDFVIDSSSGTGEILFNKRRLSNDSINSTNSNGGNVTGGILTSTNNSKIVKYPRRLSNDGLHSHGIHHRHHHSQRHINNKSVIKRGSGNNSNSNGNNIIISGVRPNQFDKQGLFDRINSYNITNWNIEEEELNPLVCSLYGWKCDNSRRSRNRKNELECISCHARLLIKLDSDTGNSNSNNYDILKILNGSDDEDEEDEQEEEDELGEFEDGDEHLSYSEMVRKRLVKNYLQLLKNINK</sequence>
<reference evidence="1" key="1">
    <citation type="submission" date="2023-04" db="EMBL/GenBank/DDBJ databases">
        <title>Candida boidinii NBRC 1967.</title>
        <authorList>
            <person name="Ichikawa N."/>
            <person name="Sato H."/>
            <person name="Tonouchi N."/>
        </authorList>
    </citation>
    <scope>NUCLEOTIDE SEQUENCE</scope>
    <source>
        <strain evidence="1">NBRC 1967</strain>
    </source>
</reference>
<accession>A0ACB5U2D1</accession>
<name>A0ACB5U2D1_CANBO</name>
<dbReference type="EMBL" id="BSXV01004124">
    <property type="protein sequence ID" value="GME99770.1"/>
    <property type="molecule type" value="Genomic_DNA"/>
</dbReference>
<comment type="caution">
    <text evidence="1">The sequence shown here is derived from an EMBL/GenBank/DDBJ whole genome shotgun (WGS) entry which is preliminary data.</text>
</comment>